<protein>
    <submittedName>
        <fullName evidence="2">TIGR02646 family protein</fullName>
    </submittedName>
</protein>
<name>A0A1T1HBP7_OCELI</name>
<comment type="caution">
    <text evidence="2">The sequence shown here is derived from an EMBL/GenBank/DDBJ whole genome shotgun (WGS) entry which is preliminary data.</text>
</comment>
<dbReference type="RefSeq" id="WP_078319645.1">
    <property type="nucleotide sequence ID" value="NZ_FXTS01000003.1"/>
</dbReference>
<sequence length="237" mass="27274">MRRITKGSCGPYALEKANQTPPTTDQEAQSRWGSFGHKSALNDLLMNEQYGLCAYSEINLEHHHLGVHIEHIQPKSRFPKRTFDYQNLVLSALAISDLKAMDKASIFGGHHKGSEFDPALFISGLIDNSADYFTYLSNGYIEPKRTLSERDKEKAQYTINLLNLNSPYLLAERRRWLDELDTLIDEHIDQRLSIENLAAIYLLPRNQRLDSFFTANRQRFMKIGDQLITQEAPELYP</sequence>
<dbReference type="Proteomes" id="UP000190064">
    <property type="component" value="Unassembled WGS sequence"/>
</dbReference>
<gene>
    <name evidence="2" type="ORF">BTA35_0209930</name>
</gene>
<accession>A0A1T1HBP7</accession>
<dbReference type="STRING" id="966.BTA35_0209930"/>
<feature type="compositionally biased region" description="Polar residues" evidence="1">
    <location>
        <begin position="17"/>
        <end position="31"/>
    </location>
</feature>
<dbReference type="AlphaFoldDB" id="A0A1T1HBP7"/>
<evidence type="ECO:0000256" key="1">
    <source>
        <dbReference type="SAM" id="MobiDB-lite"/>
    </source>
</evidence>
<dbReference type="InterPro" id="IPR013467">
    <property type="entry name" value="HNH78-like"/>
</dbReference>
<keyword evidence="3" id="KW-1185">Reference proteome</keyword>
<reference evidence="2" key="1">
    <citation type="submission" date="2017-02" db="EMBL/GenBank/DDBJ databases">
        <title>Draft Genome Sequence of the Salt Water Bacterium Oceanospirillum linum ATCC 11336.</title>
        <authorList>
            <person name="Trachtenberg A.M."/>
            <person name="Carney J.G."/>
            <person name="Linnane J.D."/>
            <person name="Rheaume B.A."/>
            <person name="Pitts N.L."/>
            <person name="Mykles D.L."/>
            <person name="Maclea K.S."/>
        </authorList>
    </citation>
    <scope>NUCLEOTIDE SEQUENCE [LARGE SCALE GENOMIC DNA]</scope>
    <source>
        <strain evidence="2">ATCC 11336</strain>
    </source>
</reference>
<dbReference type="NCBIfam" id="TIGR02646">
    <property type="entry name" value="retron system putative HNH endonuclease"/>
    <property type="match status" value="1"/>
</dbReference>
<organism evidence="2 3">
    <name type="scientific">Oceanospirillum linum</name>
    <dbReference type="NCBI Taxonomy" id="966"/>
    <lineage>
        <taxon>Bacteria</taxon>
        <taxon>Pseudomonadati</taxon>
        <taxon>Pseudomonadota</taxon>
        <taxon>Gammaproteobacteria</taxon>
        <taxon>Oceanospirillales</taxon>
        <taxon>Oceanospirillaceae</taxon>
        <taxon>Oceanospirillum</taxon>
    </lineage>
</organism>
<dbReference type="EMBL" id="MTSD02000003">
    <property type="protein sequence ID" value="OOV87284.1"/>
    <property type="molecule type" value="Genomic_DNA"/>
</dbReference>
<evidence type="ECO:0000313" key="2">
    <source>
        <dbReference type="EMBL" id="OOV87284.1"/>
    </source>
</evidence>
<proteinExistence type="predicted"/>
<feature type="region of interest" description="Disordered" evidence="1">
    <location>
        <begin position="1"/>
        <end position="31"/>
    </location>
</feature>
<evidence type="ECO:0000313" key="3">
    <source>
        <dbReference type="Proteomes" id="UP000190064"/>
    </source>
</evidence>